<dbReference type="SMART" id="SM01057">
    <property type="entry name" value="Carb_anhydrase"/>
    <property type="match status" value="1"/>
</dbReference>
<dbReference type="InterPro" id="IPR036398">
    <property type="entry name" value="CA_dom_sf"/>
</dbReference>
<dbReference type="SUPFAM" id="SSF51069">
    <property type="entry name" value="Carbonic anhydrase"/>
    <property type="match status" value="1"/>
</dbReference>
<dbReference type="Gene3D" id="3.10.200.10">
    <property type="entry name" value="Alpha carbonic anhydrase"/>
    <property type="match status" value="1"/>
</dbReference>
<evidence type="ECO:0000256" key="1">
    <source>
        <dbReference type="ARBA" id="ARBA00010718"/>
    </source>
</evidence>
<accession>A0AAV2NJZ4</accession>
<dbReference type="EMBL" id="OZ034825">
    <property type="protein sequence ID" value="CAL1680085.1"/>
    <property type="molecule type" value="Genomic_DNA"/>
</dbReference>
<dbReference type="GO" id="GO:0005737">
    <property type="term" value="C:cytoplasm"/>
    <property type="evidence" value="ECO:0007669"/>
    <property type="project" value="TreeGrafter"/>
</dbReference>
<dbReference type="InterPro" id="IPR001148">
    <property type="entry name" value="CA_dom"/>
</dbReference>
<evidence type="ECO:0000313" key="3">
    <source>
        <dbReference type="EMBL" id="CAL1680085.1"/>
    </source>
</evidence>
<dbReference type="Proteomes" id="UP001497644">
    <property type="component" value="Chromosome 2"/>
</dbReference>
<sequence length="253" mass="29411">MTSYTGAIGLRKSGQSPIDIIDKIVRPKRFPPLILNGHWLKDGNATLFNDGETANIFLNGDRIPSTVFGGPLVNDDKYEFHNAHFHWGENDCRGSEHTINGTWFSMECHVMHWNRKYLTFEECLRHRDGLCALAYLFLVQSRSCQYNHIKFDRISENLQYIQNVGSEINISPNSLCWMREATDCSSYYTYQGSITVEPYWECVTWIIFPVIIPVQSCQLNEFRKLKNKNGEFIKSNWRDVQLLRGQRIFLAIS</sequence>
<feature type="domain" description="Alpha-carbonic anhydrase" evidence="2">
    <location>
        <begin position="1"/>
        <end position="252"/>
    </location>
</feature>
<dbReference type="Pfam" id="PF00194">
    <property type="entry name" value="Carb_anhydrase"/>
    <property type="match status" value="1"/>
</dbReference>
<comment type="similarity">
    <text evidence="1">Belongs to the alpha-carbonic anhydrase family.</text>
</comment>
<name>A0AAV2NJZ4_9HYME</name>
<keyword evidence="4" id="KW-1185">Reference proteome</keyword>
<dbReference type="GO" id="GO:0008270">
    <property type="term" value="F:zinc ion binding"/>
    <property type="evidence" value="ECO:0007669"/>
    <property type="project" value="InterPro"/>
</dbReference>
<dbReference type="PROSITE" id="PS51144">
    <property type="entry name" value="ALPHA_CA_2"/>
    <property type="match status" value="1"/>
</dbReference>
<dbReference type="PANTHER" id="PTHR18952">
    <property type="entry name" value="CARBONIC ANHYDRASE"/>
    <property type="match status" value="1"/>
</dbReference>
<dbReference type="InterPro" id="IPR023561">
    <property type="entry name" value="Carbonic_anhydrase_a-class"/>
</dbReference>
<organism evidence="3 4">
    <name type="scientific">Lasius platythorax</name>
    <dbReference type="NCBI Taxonomy" id="488582"/>
    <lineage>
        <taxon>Eukaryota</taxon>
        <taxon>Metazoa</taxon>
        <taxon>Ecdysozoa</taxon>
        <taxon>Arthropoda</taxon>
        <taxon>Hexapoda</taxon>
        <taxon>Insecta</taxon>
        <taxon>Pterygota</taxon>
        <taxon>Neoptera</taxon>
        <taxon>Endopterygota</taxon>
        <taxon>Hymenoptera</taxon>
        <taxon>Apocrita</taxon>
        <taxon>Aculeata</taxon>
        <taxon>Formicoidea</taxon>
        <taxon>Formicidae</taxon>
        <taxon>Formicinae</taxon>
        <taxon>Lasius</taxon>
        <taxon>Lasius</taxon>
    </lineage>
</organism>
<dbReference type="GO" id="GO:0004089">
    <property type="term" value="F:carbonate dehydratase activity"/>
    <property type="evidence" value="ECO:0007669"/>
    <property type="project" value="InterPro"/>
</dbReference>
<evidence type="ECO:0000313" key="4">
    <source>
        <dbReference type="Proteomes" id="UP001497644"/>
    </source>
</evidence>
<dbReference type="PANTHER" id="PTHR18952:SF114">
    <property type="entry name" value="CARBONIC ANHYDRASE 3, ISOFORM A"/>
    <property type="match status" value="1"/>
</dbReference>
<gene>
    <name evidence="3" type="ORF">LPLAT_LOCUS6168</name>
</gene>
<dbReference type="AlphaFoldDB" id="A0AAV2NJZ4"/>
<protein>
    <recommendedName>
        <fullName evidence="2">Alpha-carbonic anhydrase domain-containing protein</fullName>
    </recommendedName>
</protein>
<proteinExistence type="inferred from homology"/>
<evidence type="ECO:0000259" key="2">
    <source>
        <dbReference type="PROSITE" id="PS51144"/>
    </source>
</evidence>
<reference evidence="3" key="1">
    <citation type="submission" date="2024-04" db="EMBL/GenBank/DDBJ databases">
        <authorList>
            <consortium name="Molecular Ecology Group"/>
        </authorList>
    </citation>
    <scope>NUCLEOTIDE SEQUENCE</scope>
</reference>
<dbReference type="CDD" id="cd00326">
    <property type="entry name" value="alpha_CA"/>
    <property type="match status" value="1"/>
</dbReference>